<feature type="region of interest" description="Disordered" evidence="2">
    <location>
        <begin position="157"/>
        <end position="211"/>
    </location>
</feature>
<feature type="region of interest" description="Disordered" evidence="2">
    <location>
        <begin position="595"/>
        <end position="625"/>
    </location>
</feature>
<feature type="region of interest" description="Disordered" evidence="2">
    <location>
        <begin position="35"/>
        <end position="59"/>
    </location>
</feature>
<feature type="region of interest" description="Disordered" evidence="2">
    <location>
        <begin position="403"/>
        <end position="427"/>
    </location>
</feature>
<feature type="compositionally biased region" description="Polar residues" evidence="2">
    <location>
        <begin position="444"/>
        <end position="453"/>
    </location>
</feature>
<organism evidence="3 4">
    <name type="scientific">Mortierella alpina</name>
    <name type="common">Oleaginous fungus</name>
    <name type="synonym">Mortierella renispora</name>
    <dbReference type="NCBI Taxonomy" id="64518"/>
    <lineage>
        <taxon>Eukaryota</taxon>
        <taxon>Fungi</taxon>
        <taxon>Fungi incertae sedis</taxon>
        <taxon>Mucoromycota</taxon>
        <taxon>Mortierellomycotina</taxon>
        <taxon>Mortierellomycetes</taxon>
        <taxon>Mortierellales</taxon>
        <taxon>Mortierellaceae</taxon>
        <taxon>Mortierella</taxon>
    </lineage>
</organism>
<feature type="coiled-coil region" evidence="1">
    <location>
        <begin position="123"/>
        <end position="154"/>
    </location>
</feature>
<feature type="region of interest" description="Disordered" evidence="2">
    <location>
        <begin position="882"/>
        <end position="949"/>
    </location>
</feature>
<feature type="compositionally biased region" description="Basic and acidic residues" evidence="2">
    <location>
        <begin position="35"/>
        <end position="56"/>
    </location>
</feature>
<feature type="compositionally biased region" description="Polar residues" evidence="2">
    <location>
        <begin position="479"/>
        <end position="496"/>
    </location>
</feature>
<feature type="region of interest" description="Disordered" evidence="2">
    <location>
        <begin position="1"/>
        <end position="20"/>
    </location>
</feature>
<name>A0A9P8A4A5_MORAP</name>
<dbReference type="Proteomes" id="UP000717515">
    <property type="component" value="Unassembled WGS sequence"/>
</dbReference>
<gene>
    <name evidence="3" type="ORF">KVV02_003989</name>
</gene>
<sequence length="949" mass="105290">MANRSRQRSASPRAFEEEDEDMVIISRLEKEPWQPDLLLERQSDKSPVDQRFKAHETAASSSLANAWTSSANGTALETETATSTTPAGFQGVIPVIIKSPSSVITTADSDCVDSIFEDHAPKISGIQEYLQQTQQEQQRQQEEMQRHKENLQYQLPAQFARQPRQDQDPTPYLYRNSFHGDSSPFLDEEERPTLDLRRSSVHEPADESTSEKVITDADNVIDSLQSLKHLAMLALDGLLQQVVSEVTSSDPAHNPDETTLQARAMIRRKSYPLLGIEIGGRNQEKDQGAVKPKAYISNTPIAGMAASSLERLDELARKVDQLAVVATEEQATQPQGSLSETRDAPAIQTDLTAHNRPSDQQHQQSQQPRLDPSQVFESQEYQLACALAALLACTYRILNRLQEQQDQQEQPRRGRRPSRTESADSGLDQAAKLWKRLSSNSFARNNHSLKNNTLPGSSLRGDGLSSSAEPRASLSSDSTMSNSGTNGFMQSINKQVRTLRSRRTQSTSHIEVPNSSGRSLLDPTKRLGGGGRLFSTLGLSSPLSSTKNSLQNETVVETEQTKELEHDWTELDRLMDEMSHLWLFVECLEDDHAAAGSTPATTANTANDRNPFHDRHQIPSQSTRTEQAAVDSSLLSSSILDFDLQTLDLSIGEDLPRYDEGSPQYKTLEKSDSNAPTSTISHPGHALTNASVVGPDDEKTRFDLNNVMSAIERLSKVAPRMDNQRVQLSTSQKRQMAQAHVAHTIDRLSKGRWEDQRAEVPTATQRTRDLNGLVGQIVESARASYSTQRAELSPKQQWKLEGARIGVKIERGEKMRMANQDWASPESVLLKDMTRLTNALYQQSSSSKAFATQRFTVSEDKAKNMALQGILSKIERVSGRRLENQDAMPPLSNHHKAGSIPDKRDYESSKAKEKELQEMMNQVTGAGGGARRKTAMASQRAEFPPGNKA</sequence>
<evidence type="ECO:0000256" key="2">
    <source>
        <dbReference type="SAM" id="MobiDB-lite"/>
    </source>
</evidence>
<feature type="region of interest" description="Disordered" evidence="2">
    <location>
        <begin position="444"/>
        <end position="524"/>
    </location>
</feature>
<feature type="region of interest" description="Disordered" evidence="2">
    <location>
        <begin position="654"/>
        <end position="686"/>
    </location>
</feature>
<evidence type="ECO:0000256" key="1">
    <source>
        <dbReference type="SAM" id="Coils"/>
    </source>
</evidence>
<evidence type="ECO:0000313" key="3">
    <source>
        <dbReference type="EMBL" id="KAG9324063.1"/>
    </source>
</evidence>
<reference evidence="3" key="1">
    <citation type="submission" date="2021-07" db="EMBL/GenBank/DDBJ databases">
        <title>Draft genome of Mortierella alpina, strain LL118, isolated from an aspen leaf litter sample.</title>
        <authorList>
            <person name="Yang S."/>
            <person name="Vinatzer B.A."/>
        </authorList>
    </citation>
    <scope>NUCLEOTIDE SEQUENCE</scope>
    <source>
        <strain evidence="3">LL118</strain>
    </source>
</reference>
<feature type="region of interest" description="Disordered" evidence="2">
    <location>
        <begin position="354"/>
        <end position="373"/>
    </location>
</feature>
<dbReference type="EMBL" id="JAIFTL010000078">
    <property type="protein sequence ID" value="KAG9324063.1"/>
    <property type="molecule type" value="Genomic_DNA"/>
</dbReference>
<feature type="compositionally biased region" description="Polar residues" evidence="2">
    <location>
        <begin position="598"/>
        <end position="608"/>
    </location>
</feature>
<accession>A0A9P8A4A5</accession>
<protein>
    <submittedName>
        <fullName evidence="3">Uncharacterized protein</fullName>
    </submittedName>
</protein>
<keyword evidence="1" id="KW-0175">Coiled coil</keyword>
<feature type="compositionally biased region" description="Low complexity" evidence="2">
    <location>
        <begin position="454"/>
        <end position="478"/>
    </location>
</feature>
<feature type="compositionally biased region" description="Basic and acidic residues" evidence="2">
    <location>
        <begin position="901"/>
        <end position="917"/>
    </location>
</feature>
<comment type="caution">
    <text evidence="3">The sequence shown here is derived from an EMBL/GenBank/DDBJ whole genome shotgun (WGS) entry which is preliminary data.</text>
</comment>
<feature type="compositionally biased region" description="Basic and acidic residues" evidence="2">
    <location>
        <begin position="191"/>
        <end position="211"/>
    </location>
</feature>
<dbReference type="AlphaFoldDB" id="A0A9P8A4A5"/>
<evidence type="ECO:0000313" key="4">
    <source>
        <dbReference type="Proteomes" id="UP000717515"/>
    </source>
</evidence>
<proteinExistence type="predicted"/>